<dbReference type="Gene3D" id="3.30.370.10">
    <property type="entry name" value="Barstar-like"/>
    <property type="match status" value="1"/>
</dbReference>
<comment type="similarity">
    <text evidence="1">Belongs to the barstar family.</text>
</comment>
<feature type="domain" description="Barstar (barnase inhibitor)" evidence="2">
    <location>
        <begin position="1"/>
        <end position="91"/>
    </location>
</feature>
<sequence>MPTVCIDAAEIADWASFHRVFAQVFGFPAFYGDNMNAFIDCLGYLDDPTAEMTRFHVRPGETLAIQLWAANSFGKRCPEQFRALQDACAFVNGRRTCEDGVPLVALSYHD</sequence>
<dbReference type="InterPro" id="IPR000468">
    <property type="entry name" value="Barstar"/>
</dbReference>
<dbReference type="SUPFAM" id="SSF52038">
    <property type="entry name" value="Barstar-related"/>
    <property type="match status" value="1"/>
</dbReference>
<evidence type="ECO:0000313" key="3">
    <source>
        <dbReference type="EMBL" id="RQY99182.1"/>
    </source>
</evidence>
<gene>
    <name evidence="3" type="ORF">DF017_02005</name>
</gene>
<protein>
    <submittedName>
        <fullName evidence="3">Barnase inhibitor</fullName>
    </submittedName>
</protein>
<dbReference type="Pfam" id="PF01337">
    <property type="entry name" value="Barstar"/>
    <property type="match status" value="1"/>
</dbReference>
<evidence type="ECO:0000313" key="4">
    <source>
        <dbReference type="Proteomes" id="UP000281098"/>
    </source>
</evidence>
<dbReference type="Proteomes" id="UP000281098">
    <property type="component" value="Unassembled WGS sequence"/>
</dbReference>
<accession>A0ABX9YWB5</accession>
<evidence type="ECO:0000259" key="2">
    <source>
        <dbReference type="Pfam" id="PF01337"/>
    </source>
</evidence>
<keyword evidence="4" id="KW-1185">Reference proteome</keyword>
<proteinExistence type="inferred from homology"/>
<organism evidence="3 4">
    <name type="scientific">Burkholderia stagnalis</name>
    <dbReference type="NCBI Taxonomy" id="1503054"/>
    <lineage>
        <taxon>Bacteria</taxon>
        <taxon>Pseudomonadati</taxon>
        <taxon>Pseudomonadota</taxon>
        <taxon>Betaproteobacteria</taxon>
        <taxon>Burkholderiales</taxon>
        <taxon>Burkholderiaceae</taxon>
        <taxon>Burkholderia</taxon>
        <taxon>Burkholderia cepacia complex</taxon>
    </lineage>
</organism>
<dbReference type="InterPro" id="IPR035905">
    <property type="entry name" value="Barstar-like_sf"/>
</dbReference>
<dbReference type="EMBL" id="QTPM01000002">
    <property type="protein sequence ID" value="RQY99182.1"/>
    <property type="molecule type" value="Genomic_DNA"/>
</dbReference>
<reference evidence="3 4" key="1">
    <citation type="submission" date="2018-08" db="EMBL/GenBank/DDBJ databases">
        <title>Comparative analysis of Burkholderia isolates from Puerto Rico.</title>
        <authorList>
            <person name="Hall C."/>
            <person name="Sahl J."/>
            <person name="Wagner D."/>
        </authorList>
    </citation>
    <scope>NUCLEOTIDE SEQUENCE [LARGE SCALE GENOMIC DNA]</scope>
    <source>
        <strain evidence="3 4">Bp8966</strain>
    </source>
</reference>
<comment type="caution">
    <text evidence="3">The sequence shown here is derived from an EMBL/GenBank/DDBJ whole genome shotgun (WGS) entry which is preliminary data.</text>
</comment>
<name>A0ABX9YWB5_9BURK</name>
<evidence type="ECO:0000256" key="1">
    <source>
        <dbReference type="ARBA" id="ARBA00006845"/>
    </source>
</evidence>